<dbReference type="AlphaFoldDB" id="A0A195BEQ1"/>
<keyword evidence="2" id="KW-1185">Reference proteome</keyword>
<proteinExistence type="predicted"/>
<evidence type="ECO:0000313" key="1">
    <source>
        <dbReference type="EMBL" id="KYM83053.1"/>
    </source>
</evidence>
<name>A0A195BEQ1_9HYME</name>
<reference evidence="1 2" key="1">
    <citation type="submission" date="2015-09" db="EMBL/GenBank/DDBJ databases">
        <title>Atta colombica WGS genome.</title>
        <authorList>
            <person name="Nygaard S."/>
            <person name="Hu H."/>
            <person name="Boomsma J."/>
            <person name="Zhang G."/>
        </authorList>
    </citation>
    <scope>NUCLEOTIDE SEQUENCE [LARGE SCALE GENOMIC DNA]</scope>
    <source>
        <strain evidence="1">Treedump-2</strain>
        <tissue evidence="1">Whole body</tissue>
    </source>
</reference>
<dbReference type="EMBL" id="KQ976500">
    <property type="protein sequence ID" value="KYM83053.1"/>
    <property type="molecule type" value="Genomic_DNA"/>
</dbReference>
<evidence type="ECO:0000313" key="2">
    <source>
        <dbReference type="Proteomes" id="UP000078540"/>
    </source>
</evidence>
<sequence>MREITRTRSNDRKKTEIAYGYECKSCKTPSKIGFIPGPSPGWHSGGSNDDALVWSTHKYSSMPSIPFGTVVPRRKSDVVTEID</sequence>
<organism evidence="1 2">
    <name type="scientific">Atta colombica</name>
    <dbReference type="NCBI Taxonomy" id="520822"/>
    <lineage>
        <taxon>Eukaryota</taxon>
        <taxon>Metazoa</taxon>
        <taxon>Ecdysozoa</taxon>
        <taxon>Arthropoda</taxon>
        <taxon>Hexapoda</taxon>
        <taxon>Insecta</taxon>
        <taxon>Pterygota</taxon>
        <taxon>Neoptera</taxon>
        <taxon>Endopterygota</taxon>
        <taxon>Hymenoptera</taxon>
        <taxon>Apocrita</taxon>
        <taxon>Aculeata</taxon>
        <taxon>Formicoidea</taxon>
        <taxon>Formicidae</taxon>
        <taxon>Myrmicinae</taxon>
        <taxon>Atta</taxon>
    </lineage>
</organism>
<protein>
    <submittedName>
        <fullName evidence="1">Uncharacterized protein</fullName>
    </submittedName>
</protein>
<dbReference type="Proteomes" id="UP000078540">
    <property type="component" value="Unassembled WGS sequence"/>
</dbReference>
<gene>
    <name evidence="1" type="ORF">ALC53_06318</name>
</gene>
<accession>A0A195BEQ1</accession>